<comment type="caution">
    <text evidence="9">The sequence shown here is derived from an EMBL/GenBank/DDBJ whole genome shotgun (WGS) entry which is preliminary data.</text>
</comment>
<keyword evidence="4" id="KW-0804">Transcription</keyword>
<accession>A0A545AI04</accession>
<protein>
    <recommendedName>
        <fullName evidence="6">Glycerol operon regulatory protein</fullName>
    </recommendedName>
</protein>
<dbReference type="InterPro" id="IPR014757">
    <property type="entry name" value="Tscrpt_reg_IclR_C"/>
</dbReference>
<dbReference type="InterPro" id="IPR036388">
    <property type="entry name" value="WH-like_DNA-bd_sf"/>
</dbReference>
<dbReference type="PANTHER" id="PTHR30136:SF24">
    <property type="entry name" value="HTH-TYPE TRANSCRIPTIONAL REPRESSOR ALLR"/>
    <property type="match status" value="1"/>
</dbReference>
<proteinExistence type="predicted"/>
<evidence type="ECO:0000259" key="7">
    <source>
        <dbReference type="PROSITE" id="PS51077"/>
    </source>
</evidence>
<evidence type="ECO:0000256" key="3">
    <source>
        <dbReference type="ARBA" id="ARBA00023125"/>
    </source>
</evidence>
<dbReference type="InterPro" id="IPR050707">
    <property type="entry name" value="HTH_MetabolicPath_Reg"/>
</dbReference>
<dbReference type="GO" id="GO:0006071">
    <property type="term" value="P:glycerol metabolic process"/>
    <property type="evidence" value="ECO:0007669"/>
    <property type="project" value="UniProtKB-KW"/>
</dbReference>
<name>A0A545AI04_9ACTN</name>
<feature type="domain" description="IclR-ED" evidence="8">
    <location>
        <begin position="63"/>
        <end position="246"/>
    </location>
</feature>
<gene>
    <name evidence="9" type="ORF">FL583_32370</name>
</gene>
<dbReference type="Gene3D" id="3.30.450.40">
    <property type="match status" value="1"/>
</dbReference>
<keyword evidence="2" id="KW-0805">Transcription regulation</keyword>
<dbReference type="FunCoup" id="A0A545AI04">
    <property type="interactions" value="1"/>
</dbReference>
<evidence type="ECO:0000256" key="5">
    <source>
        <dbReference type="ARBA" id="ARBA00058938"/>
    </source>
</evidence>
<dbReference type="SUPFAM" id="SSF55781">
    <property type="entry name" value="GAF domain-like"/>
    <property type="match status" value="1"/>
</dbReference>
<dbReference type="InterPro" id="IPR036390">
    <property type="entry name" value="WH_DNA-bd_sf"/>
</dbReference>
<dbReference type="PANTHER" id="PTHR30136">
    <property type="entry name" value="HELIX-TURN-HELIX TRANSCRIPTIONAL REGULATOR, ICLR FAMILY"/>
    <property type="match status" value="1"/>
</dbReference>
<dbReference type="InParanoid" id="A0A545AI04"/>
<dbReference type="FunFam" id="1.10.10.10:FF:000056">
    <property type="entry name" value="IclR family transcriptional regulator"/>
    <property type="match status" value="1"/>
</dbReference>
<evidence type="ECO:0000256" key="4">
    <source>
        <dbReference type="ARBA" id="ARBA00023163"/>
    </source>
</evidence>
<dbReference type="PROSITE" id="PS51077">
    <property type="entry name" value="HTH_ICLR"/>
    <property type="match status" value="1"/>
</dbReference>
<keyword evidence="1" id="KW-0319">Glycerol metabolism</keyword>
<keyword evidence="3" id="KW-0238">DNA-binding</keyword>
<dbReference type="EMBL" id="VIRS01000032">
    <property type="protein sequence ID" value="TQS40951.1"/>
    <property type="molecule type" value="Genomic_DNA"/>
</dbReference>
<dbReference type="Gene3D" id="1.10.10.10">
    <property type="entry name" value="Winged helix-like DNA-binding domain superfamily/Winged helix DNA-binding domain"/>
    <property type="match status" value="1"/>
</dbReference>
<dbReference type="SMART" id="SM00346">
    <property type="entry name" value="HTH_ICLR"/>
    <property type="match status" value="1"/>
</dbReference>
<dbReference type="SUPFAM" id="SSF46785">
    <property type="entry name" value="Winged helix' DNA-binding domain"/>
    <property type="match status" value="1"/>
</dbReference>
<dbReference type="GO" id="GO:0003700">
    <property type="term" value="F:DNA-binding transcription factor activity"/>
    <property type="evidence" value="ECO:0007669"/>
    <property type="project" value="TreeGrafter"/>
</dbReference>
<dbReference type="GO" id="GO:0045892">
    <property type="term" value="P:negative regulation of DNA-templated transcription"/>
    <property type="evidence" value="ECO:0007669"/>
    <property type="project" value="TreeGrafter"/>
</dbReference>
<dbReference type="OrthoDB" id="7274111at2"/>
<evidence type="ECO:0000259" key="8">
    <source>
        <dbReference type="PROSITE" id="PS51078"/>
    </source>
</evidence>
<dbReference type="Proteomes" id="UP000317982">
    <property type="component" value="Unassembled WGS sequence"/>
</dbReference>
<dbReference type="RefSeq" id="WP_142708714.1">
    <property type="nucleotide sequence ID" value="NZ_VIRS01000032.1"/>
</dbReference>
<reference evidence="9 10" key="1">
    <citation type="submission" date="2019-07" db="EMBL/GenBank/DDBJ databases">
        <title>Cryptosporangium phraense sp. nov., isolated from plant litter.</title>
        <authorList>
            <person name="Suriyachadkun C."/>
        </authorList>
    </citation>
    <scope>NUCLEOTIDE SEQUENCE [LARGE SCALE GENOMIC DNA]</scope>
    <source>
        <strain evidence="9 10">A-T 5661</strain>
    </source>
</reference>
<dbReference type="PROSITE" id="PS51078">
    <property type="entry name" value="ICLR_ED"/>
    <property type="match status" value="1"/>
</dbReference>
<evidence type="ECO:0000256" key="1">
    <source>
        <dbReference type="ARBA" id="ARBA00022798"/>
    </source>
</evidence>
<dbReference type="GO" id="GO:0003677">
    <property type="term" value="F:DNA binding"/>
    <property type="evidence" value="ECO:0007669"/>
    <property type="project" value="UniProtKB-KW"/>
</dbReference>
<evidence type="ECO:0000256" key="2">
    <source>
        <dbReference type="ARBA" id="ARBA00023015"/>
    </source>
</evidence>
<dbReference type="InterPro" id="IPR029016">
    <property type="entry name" value="GAF-like_dom_sf"/>
</dbReference>
<evidence type="ECO:0000313" key="9">
    <source>
        <dbReference type="EMBL" id="TQS40951.1"/>
    </source>
</evidence>
<keyword evidence="10" id="KW-1185">Reference proteome</keyword>
<evidence type="ECO:0000256" key="6">
    <source>
        <dbReference type="ARBA" id="ARBA00070406"/>
    </source>
</evidence>
<dbReference type="Pfam" id="PF01614">
    <property type="entry name" value="IclR_C"/>
    <property type="match status" value="1"/>
</dbReference>
<comment type="function">
    <text evidence="5">May be an activator protein for the gylABX operon.</text>
</comment>
<dbReference type="AlphaFoldDB" id="A0A545AI04"/>
<dbReference type="Pfam" id="PF09339">
    <property type="entry name" value="HTH_IclR"/>
    <property type="match status" value="1"/>
</dbReference>
<organism evidence="9 10">
    <name type="scientific">Cryptosporangium phraense</name>
    <dbReference type="NCBI Taxonomy" id="2593070"/>
    <lineage>
        <taxon>Bacteria</taxon>
        <taxon>Bacillati</taxon>
        <taxon>Actinomycetota</taxon>
        <taxon>Actinomycetes</taxon>
        <taxon>Cryptosporangiales</taxon>
        <taxon>Cryptosporangiaceae</taxon>
        <taxon>Cryptosporangium</taxon>
    </lineage>
</organism>
<feature type="domain" description="HTH iclR-type" evidence="7">
    <location>
        <begin position="1"/>
        <end position="62"/>
    </location>
</feature>
<sequence>MQSVDRAVSVLEILARRGEAGVSEVAGELGVHKSTAFRLLETLEDRSMVEQTADRGKYRLGFGVVRLAGAVSARLDVVQQGRPACEQLAAAVGETVNLAVLREHYAVNVDQVRGRATVTTHNWVGQLTPLHATSSGKVLLSALSAADRRAAYASGDLAAYTPATIVSVSALEEQLADALERGYAVTVEEYEIGLNAVAAPVRDANGTVVAAVSASGPAYRCPEERLHEIAPVVVGTGEEISRRLGYFG</sequence>
<dbReference type="InterPro" id="IPR005471">
    <property type="entry name" value="Tscrpt_reg_IclR_N"/>
</dbReference>
<evidence type="ECO:0000313" key="10">
    <source>
        <dbReference type="Proteomes" id="UP000317982"/>
    </source>
</evidence>